<dbReference type="Gene3D" id="3.40.720.10">
    <property type="entry name" value="Alkaline Phosphatase, subunit A"/>
    <property type="match status" value="2"/>
</dbReference>
<dbReference type="PANTHER" id="PTHR10151:SF120">
    <property type="entry name" value="BIS(5'-ADENOSYL)-TRIPHOSPHATASE"/>
    <property type="match status" value="1"/>
</dbReference>
<dbReference type="Pfam" id="PF01663">
    <property type="entry name" value="Phosphodiest"/>
    <property type="match status" value="1"/>
</dbReference>
<dbReference type="GO" id="GO:0016787">
    <property type="term" value="F:hydrolase activity"/>
    <property type="evidence" value="ECO:0007669"/>
    <property type="project" value="UniProtKB-ARBA"/>
</dbReference>
<dbReference type="Proteomes" id="UP000178797">
    <property type="component" value="Unassembled WGS sequence"/>
</dbReference>
<dbReference type="AlphaFoldDB" id="A0A1F7S018"/>
<name>A0A1F7S018_9BACT</name>
<evidence type="ECO:0008006" key="3">
    <source>
        <dbReference type="Google" id="ProtNLM"/>
    </source>
</evidence>
<organism evidence="1 2">
    <name type="scientific">Candidatus Schekmanbacteria bacterium RBG_16_38_10</name>
    <dbReference type="NCBI Taxonomy" id="1817879"/>
    <lineage>
        <taxon>Bacteria</taxon>
        <taxon>Candidatus Schekmaniibacteriota</taxon>
    </lineage>
</organism>
<dbReference type="PANTHER" id="PTHR10151">
    <property type="entry name" value="ECTONUCLEOTIDE PYROPHOSPHATASE/PHOSPHODIESTERASE"/>
    <property type="match status" value="1"/>
</dbReference>
<accession>A0A1F7S018</accession>
<proteinExistence type="predicted"/>
<comment type="caution">
    <text evidence="1">The sequence shown here is derived from an EMBL/GenBank/DDBJ whole genome shotgun (WGS) entry which is preliminary data.</text>
</comment>
<sequence>MLKREAKTRMEFGEEKQKRVLIVGLDGGTFEIIKPFAKKGYLPNINRIMNQGCYGILDSTIPPITAPAWSSFMTGKNPGKHGFLHFFEFSPGEHQLAYNFYSGKFLNFSNIRESTLFELLGENGKEVISINMPITYPPREIHGKMISCWLTPPGAKNYTYPLSLREEYPDYRIDLYFGERMFTLPPAGKQVVAKEFFSDINDVLDKRAKTALSMISKESWDLFVVCFTETDRIQHFFWRAINPDYPGYNNPSVQEERRLFMEFYKKLDGYIGELIDWAEKRNAMVCIMSDHGFGPPPSKRFHMNYFLRENGYLIANQDNSINCLEILKESAWQYKVSRAFLRDVLGISTPKRFLIGKRADVTWGYTMAWSVCLNNNIGGIFFNRKLINIPIENFTSKLVSTIFSIVDPENGRQIVQQVLPREKLFSGEKVSEFPDLIYFLEPEYEAGLPGKFDLFAKTLISKNPYPSGRGNHNKAGIYLFYGKDICTKGNSGNRSIMDILPTILLYLQIPIPDDLDGEAISDIFRADKKPIYSRSKNFSYKSIEVVENEKSESEKSIRDKIKNLGYL</sequence>
<dbReference type="SUPFAM" id="SSF53649">
    <property type="entry name" value="Alkaline phosphatase-like"/>
    <property type="match status" value="1"/>
</dbReference>
<dbReference type="EMBL" id="MGDE01000055">
    <property type="protein sequence ID" value="OGL47142.1"/>
    <property type="molecule type" value="Genomic_DNA"/>
</dbReference>
<evidence type="ECO:0000313" key="2">
    <source>
        <dbReference type="Proteomes" id="UP000178797"/>
    </source>
</evidence>
<dbReference type="InterPro" id="IPR017850">
    <property type="entry name" value="Alkaline_phosphatase_core_sf"/>
</dbReference>
<protein>
    <recommendedName>
        <fullName evidence="3">Phosphodiesterase</fullName>
    </recommendedName>
</protein>
<evidence type="ECO:0000313" key="1">
    <source>
        <dbReference type="EMBL" id="OGL47142.1"/>
    </source>
</evidence>
<reference evidence="1 2" key="1">
    <citation type="journal article" date="2016" name="Nat. Commun.">
        <title>Thousands of microbial genomes shed light on interconnected biogeochemical processes in an aquifer system.</title>
        <authorList>
            <person name="Anantharaman K."/>
            <person name="Brown C.T."/>
            <person name="Hug L.A."/>
            <person name="Sharon I."/>
            <person name="Castelle C.J."/>
            <person name="Probst A.J."/>
            <person name="Thomas B.C."/>
            <person name="Singh A."/>
            <person name="Wilkins M.J."/>
            <person name="Karaoz U."/>
            <person name="Brodie E.L."/>
            <person name="Williams K.H."/>
            <person name="Hubbard S.S."/>
            <person name="Banfield J.F."/>
        </authorList>
    </citation>
    <scope>NUCLEOTIDE SEQUENCE [LARGE SCALE GENOMIC DNA]</scope>
</reference>
<gene>
    <name evidence="1" type="ORF">A2W05_03560</name>
</gene>
<dbReference type="InterPro" id="IPR002591">
    <property type="entry name" value="Phosphodiest/P_Trfase"/>
</dbReference>